<dbReference type="InterPro" id="IPR009061">
    <property type="entry name" value="DNA-bd_dom_put_sf"/>
</dbReference>
<dbReference type="SUPFAM" id="SSF48256">
    <property type="entry name" value="Citrate synthase"/>
    <property type="match status" value="1"/>
</dbReference>
<reference evidence="5 6" key="1">
    <citation type="submission" date="2020-07" db="EMBL/GenBank/DDBJ databases">
        <title>Sequencing the genomes of 1000 actinobacteria strains.</title>
        <authorList>
            <person name="Klenk H.-P."/>
        </authorList>
    </citation>
    <scope>NUCLEOTIDE SEQUENCE [LARGE SCALE GENOMIC DNA]</scope>
    <source>
        <strain evidence="5 6">DSM 15165</strain>
    </source>
</reference>
<proteinExistence type="inferred from homology"/>
<dbReference type="InterPro" id="IPR036969">
    <property type="entry name" value="Citrate_synthase_sf"/>
</dbReference>
<keyword evidence="5" id="KW-0012">Acyltransferase</keyword>
<dbReference type="Gene3D" id="1.10.230.10">
    <property type="entry name" value="Cytochrome P450-Terp, domain 2"/>
    <property type="match status" value="1"/>
</dbReference>
<dbReference type="AlphaFoldDB" id="A0A853CUS8"/>
<dbReference type="PANTHER" id="PTHR11739:SF4">
    <property type="entry name" value="CITRATE SYNTHASE, PEROXISOMAL"/>
    <property type="match status" value="1"/>
</dbReference>
<dbReference type="PANTHER" id="PTHR11739">
    <property type="entry name" value="CITRATE SYNTHASE"/>
    <property type="match status" value="1"/>
</dbReference>
<dbReference type="GO" id="GO:0036440">
    <property type="term" value="F:citrate synthase activity"/>
    <property type="evidence" value="ECO:0007669"/>
    <property type="project" value="UniProtKB-EC"/>
</dbReference>
<protein>
    <recommendedName>
        <fullName evidence="3">citrate synthase (unknown stereospecificity)</fullName>
        <ecNumber evidence="3">2.3.3.16</ecNumber>
    </recommendedName>
</protein>
<dbReference type="GO" id="GO:0006099">
    <property type="term" value="P:tricarboxylic acid cycle"/>
    <property type="evidence" value="ECO:0007669"/>
    <property type="project" value="UniProtKB-UniPathway"/>
</dbReference>
<evidence type="ECO:0000256" key="1">
    <source>
        <dbReference type="ARBA" id="ARBA00005163"/>
    </source>
</evidence>
<dbReference type="GO" id="GO:0005829">
    <property type="term" value="C:cytosol"/>
    <property type="evidence" value="ECO:0007669"/>
    <property type="project" value="TreeGrafter"/>
</dbReference>
<evidence type="ECO:0000256" key="2">
    <source>
        <dbReference type="ARBA" id="ARBA00010566"/>
    </source>
</evidence>
<dbReference type="InterPro" id="IPR016143">
    <property type="entry name" value="Citrate_synth-like_sm_a-sub"/>
</dbReference>
<comment type="pathway">
    <text evidence="1">Carbohydrate metabolism; tricarboxylic acid cycle.</text>
</comment>
<dbReference type="UniPathway" id="UPA00223"/>
<comment type="caution">
    <text evidence="5">The sequence shown here is derived from an EMBL/GenBank/DDBJ whole genome shotgun (WGS) entry which is preliminary data.</text>
</comment>
<gene>
    <name evidence="5" type="ORF">HNR13_001950</name>
</gene>
<dbReference type="Proteomes" id="UP000578352">
    <property type="component" value="Unassembled WGS sequence"/>
</dbReference>
<name>A0A853CUS8_9MICO</name>
<dbReference type="GO" id="GO:0005975">
    <property type="term" value="P:carbohydrate metabolic process"/>
    <property type="evidence" value="ECO:0007669"/>
    <property type="project" value="TreeGrafter"/>
</dbReference>
<evidence type="ECO:0000256" key="4">
    <source>
        <dbReference type="ARBA" id="ARBA00022679"/>
    </source>
</evidence>
<evidence type="ECO:0000256" key="3">
    <source>
        <dbReference type="ARBA" id="ARBA00012972"/>
    </source>
</evidence>
<dbReference type="InterPro" id="IPR016142">
    <property type="entry name" value="Citrate_synth-like_lrg_a-sub"/>
</dbReference>
<evidence type="ECO:0000313" key="5">
    <source>
        <dbReference type="EMBL" id="NYJ23663.1"/>
    </source>
</evidence>
<comment type="similarity">
    <text evidence="2">Belongs to the citrate synthase family.</text>
</comment>
<dbReference type="Gene3D" id="1.10.580.10">
    <property type="entry name" value="Citrate Synthase, domain 1"/>
    <property type="match status" value="1"/>
</dbReference>
<dbReference type="SUPFAM" id="SSF46955">
    <property type="entry name" value="Putative DNA-binding domain"/>
    <property type="match status" value="1"/>
</dbReference>
<keyword evidence="4 5" id="KW-0808">Transferase</keyword>
<accession>A0A853CUS8</accession>
<organism evidence="5 6">
    <name type="scientific">Leifsonia shinshuensis</name>
    <dbReference type="NCBI Taxonomy" id="150026"/>
    <lineage>
        <taxon>Bacteria</taxon>
        <taxon>Bacillati</taxon>
        <taxon>Actinomycetota</taxon>
        <taxon>Actinomycetes</taxon>
        <taxon>Micrococcales</taxon>
        <taxon>Microbacteriaceae</taxon>
        <taxon>Leifsonia</taxon>
    </lineage>
</organism>
<dbReference type="Pfam" id="PF00285">
    <property type="entry name" value="Citrate_synt"/>
    <property type="match status" value="1"/>
</dbReference>
<dbReference type="EC" id="2.3.3.16" evidence="3"/>
<dbReference type="InterPro" id="IPR002020">
    <property type="entry name" value="Citrate_synthase"/>
</dbReference>
<dbReference type="EMBL" id="JACCFL010000001">
    <property type="protein sequence ID" value="NYJ23663.1"/>
    <property type="molecule type" value="Genomic_DNA"/>
</dbReference>
<sequence length="413" mass="42852">MSDLPRLTAEQTAERLGVKLETLYAYVARGLLDRERTAGGSTFDPLEVEAFASARRRRASPAPVRSEGRPLMVIETDFALIDDGQLYYRGRPAAELAGEPFEVVARWALTGRWEPSARFAAGPGLEDARRVAEALPAGAGDRDRQLVAVTALAAADPLRTSLDPEAVAGAAERLIAGMVAVLPERSPATAAGDGAEVRSDTTAALAAELWARLSPQPATAEALRTLNAALVLLLDHDLAVSTLAARAAASARATPYAVVVAGLGALDSPLHGNASRAAHRMLARIAAGEEPARVVSDAVVDGRGPVPGFGQPLYPAGDPRGRVLLGMLADIPGAAPVVAAVDALAALLRERTGAAPNVDLALAALSLAGGMADDAGEVVFATARTAGWVVHALAEYREPPLRLRPVGRYSPRA</sequence>
<dbReference type="RefSeq" id="WP_179605565.1">
    <property type="nucleotide sequence ID" value="NZ_BAABEH010000001.1"/>
</dbReference>
<evidence type="ECO:0000313" key="6">
    <source>
        <dbReference type="Proteomes" id="UP000578352"/>
    </source>
</evidence>